<accession>A0AAV4HJ38</accession>
<reference evidence="1 2" key="1">
    <citation type="journal article" date="2021" name="Elife">
        <title>Chloroplast acquisition without the gene transfer in kleptoplastic sea slugs, Plakobranchus ocellatus.</title>
        <authorList>
            <person name="Maeda T."/>
            <person name="Takahashi S."/>
            <person name="Yoshida T."/>
            <person name="Shimamura S."/>
            <person name="Takaki Y."/>
            <person name="Nagai Y."/>
            <person name="Toyoda A."/>
            <person name="Suzuki Y."/>
            <person name="Arimoto A."/>
            <person name="Ishii H."/>
            <person name="Satoh N."/>
            <person name="Nishiyama T."/>
            <person name="Hasebe M."/>
            <person name="Maruyama T."/>
            <person name="Minagawa J."/>
            <person name="Obokata J."/>
            <person name="Shigenobu S."/>
        </authorList>
    </citation>
    <scope>NUCLEOTIDE SEQUENCE [LARGE SCALE GENOMIC DNA]</scope>
</reference>
<keyword evidence="2" id="KW-1185">Reference proteome</keyword>
<organism evidence="1 2">
    <name type="scientific">Elysia marginata</name>
    <dbReference type="NCBI Taxonomy" id="1093978"/>
    <lineage>
        <taxon>Eukaryota</taxon>
        <taxon>Metazoa</taxon>
        <taxon>Spiralia</taxon>
        <taxon>Lophotrochozoa</taxon>
        <taxon>Mollusca</taxon>
        <taxon>Gastropoda</taxon>
        <taxon>Heterobranchia</taxon>
        <taxon>Euthyneura</taxon>
        <taxon>Panpulmonata</taxon>
        <taxon>Sacoglossa</taxon>
        <taxon>Placobranchoidea</taxon>
        <taxon>Plakobranchidae</taxon>
        <taxon>Elysia</taxon>
    </lineage>
</organism>
<dbReference type="Proteomes" id="UP000762676">
    <property type="component" value="Unassembled WGS sequence"/>
</dbReference>
<name>A0AAV4HJ38_9GAST</name>
<sequence length="97" mass="10806">MTTDQTVANAVTDYCMGRPSTVGLNVRVPVRFTPSLTALCCWKSSLRTRRCAIICRFTRVGDHPRATVATRRLSLCCASDNCDGRNIPDRISDNYHV</sequence>
<dbReference type="AlphaFoldDB" id="A0AAV4HJ38"/>
<evidence type="ECO:0000313" key="1">
    <source>
        <dbReference type="EMBL" id="GFR98213.1"/>
    </source>
</evidence>
<gene>
    <name evidence="1" type="ORF">ElyMa_006344400</name>
</gene>
<protein>
    <submittedName>
        <fullName evidence="1">Uncharacterized protein</fullName>
    </submittedName>
</protein>
<dbReference type="EMBL" id="BMAT01012728">
    <property type="protein sequence ID" value="GFR98213.1"/>
    <property type="molecule type" value="Genomic_DNA"/>
</dbReference>
<comment type="caution">
    <text evidence="1">The sequence shown here is derived from an EMBL/GenBank/DDBJ whole genome shotgun (WGS) entry which is preliminary data.</text>
</comment>
<evidence type="ECO:0000313" key="2">
    <source>
        <dbReference type="Proteomes" id="UP000762676"/>
    </source>
</evidence>
<proteinExistence type="predicted"/>